<dbReference type="OrthoDB" id="7033803at2"/>
<name>A0A553GYP6_9PSED</name>
<keyword evidence="2" id="KW-0732">Signal</keyword>
<dbReference type="Proteomes" id="UP000315235">
    <property type="component" value="Unassembled WGS sequence"/>
</dbReference>
<evidence type="ECO:0008006" key="5">
    <source>
        <dbReference type="Google" id="ProtNLM"/>
    </source>
</evidence>
<protein>
    <recommendedName>
        <fullName evidence="5">DUF4124 domain-containing protein</fullName>
    </recommendedName>
</protein>
<accession>A0A553GYP6</accession>
<feature type="region of interest" description="Disordered" evidence="1">
    <location>
        <begin position="76"/>
        <end position="146"/>
    </location>
</feature>
<dbReference type="AlphaFoldDB" id="A0A553GYP6"/>
<feature type="compositionally biased region" description="Pro residues" evidence="1">
    <location>
        <begin position="125"/>
        <end position="138"/>
    </location>
</feature>
<feature type="compositionally biased region" description="Low complexity" evidence="1">
    <location>
        <begin position="77"/>
        <end position="86"/>
    </location>
</feature>
<proteinExistence type="predicted"/>
<reference evidence="3 4" key="1">
    <citation type="submission" date="2019-07" db="EMBL/GenBank/DDBJ databases">
        <title>Pseudomonas mangiferae sp. nov., isolated from bark of mango tree in Thailand.</title>
        <authorList>
            <person name="Srisuk N."/>
            <person name="Anurat P."/>
        </authorList>
    </citation>
    <scope>NUCLEOTIDE SEQUENCE [LARGE SCALE GENOMIC DNA]</scope>
    <source>
        <strain evidence="3 4">DMKU_BBB3-04</strain>
    </source>
</reference>
<dbReference type="EMBL" id="VJOY01000007">
    <property type="protein sequence ID" value="TRX74627.1"/>
    <property type="molecule type" value="Genomic_DNA"/>
</dbReference>
<feature type="signal peptide" evidence="2">
    <location>
        <begin position="1"/>
        <end position="19"/>
    </location>
</feature>
<feature type="chain" id="PRO_5021921476" description="DUF4124 domain-containing protein" evidence="2">
    <location>
        <begin position="20"/>
        <end position="146"/>
    </location>
</feature>
<evidence type="ECO:0000256" key="2">
    <source>
        <dbReference type="SAM" id="SignalP"/>
    </source>
</evidence>
<evidence type="ECO:0000313" key="4">
    <source>
        <dbReference type="Proteomes" id="UP000315235"/>
    </source>
</evidence>
<sequence length="146" mass="15590">MDARWLCPLALLLAGPLQAASVLKCVDATGNVTFTQKVCPGGYRLERQLEVVNEAPRGSGAPVLMAEPPPPAPIQAPAPVVVAPPRSVAPPPLPPPRDSSYIRSPDLPYYPPAWPSAPMWHHRPPPPPKEPPPPPPPAIRGMPTRD</sequence>
<keyword evidence="4" id="KW-1185">Reference proteome</keyword>
<dbReference type="RefSeq" id="WP_143488452.1">
    <property type="nucleotide sequence ID" value="NZ_VJOY01000007.1"/>
</dbReference>
<organism evidence="3 4">
    <name type="scientific">Pseudomonas mangiferae</name>
    <dbReference type="NCBI Taxonomy" id="2593654"/>
    <lineage>
        <taxon>Bacteria</taxon>
        <taxon>Pseudomonadati</taxon>
        <taxon>Pseudomonadota</taxon>
        <taxon>Gammaproteobacteria</taxon>
        <taxon>Pseudomonadales</taxon>
        <taxon>Pseudomonadaceae</taxon>
        <taxon>Pseudomonas</taxon>
    </lineage>
</organism>
<comment type="caution">
    <text evidence="3">The sequence shown here is derived from an EMBL/GenBank/DDBJ whole genome shotgun (WGS) entry which is preliminary data.</text>
</comment>
<gene>
    <name evidence="3" type="ORF">FM069_11505</name>
</gene>
<evidence type="ECO:0000313" key="3">
    <source>
        <dbReference type="EMBL" id="TRX74627.1"/>
    </source>
</evidence>
<evidence type="ECO:0000256" key="1">
    <source>
        <dbReference type="SAM" id="MobiDB-lite"/>
    </source>
</evidence>
<feature type="compositionally biased region" description="Pro residues" evidence="1">
    <location>
        <begin position="87"/>
        <end position="97"/>
    </location>
</feature>